<keyword evidence="4" id="KW-1133">Transmembrane helix</keyword>
<dbReference type="SUPFAM" id="SSF54523">
    <property type="entry name" value="Pili subunits"/>
    <property type="match status" value="1"/>
</dbReference>
<dbReference type="OrthoDB" id="5918848at2"/>
<keyword evidence="3" id="KW-0488">Methylation</keyword>
<evidence type="ECO:0000313" key="5">
    <source>
        <dbReference type="EMBL" id="RJG18663.1"/>
    </source>
</evidence>
<dbReference type="Proteomes" id="UP000283734">
    <property type="component" value="Unassembled WGS sequence"/>
</dbReference>
<dbReference type="PANTHER" id="PTHR30093">
    <property type="entry name" value="GENERAL SECRETION PATHWAY PROTEIN G"/>
    <property type="match status" value="1"/>
</dbReference>
<dbReference type="InterPro" id="IPR045584">
    <property type="entry name" value="Pilin-like"/>
</dbReference>
<dbReference type="PANTHER" id="PTHR30093:SF34">
    <property type="entry name" value="PREPILIN PEPTIDASE-DEPENDENT PROTEIN D"/>
    <property type="match status" value="1"/>
</dbReference>
<dbReference type="InterPro" id="IPR000983">
    <property type="entry name" value="Bac_GSPG_pilin"/>
</dbReference>
<evidence type="ECO:0000256" key="4">
    <source>
        <dbReference type="SAM" id="Phobius"/>
    </source>
</evidence>
<dbReference type="PRINTS" id="PR00813">
    <property type="entry name" value="BCTERIALGSPG"/>
</dbReference>
<comment type="similarity">
    <text evidence="1">Belongs to the N-Me-Phe pilin family.</text>
</comment>
<dbReference type="Pfam" id="PF00114">
    <property type="entry name" value="Pilin"/>
    <property type="match status" value="1"/>
</dbReference>
<dbReference type="Gene3D" id="3.30.700.10">
    <property type="entry name" value="Glycoprotein, Type 4 Pilin"/>
    <property type="match status" value="1"/>
</dbReference>
<organism evidence="5 6">
    <name type="scientific">Alcanivorax profundi</name>
    <dbReference type="NCBI Taxonomy" id="2338368"/>
    <lineage>
        <taxon>Bacteria</taxon>
        <taxon>Pseudomonadati</taxon>
        <taxon>Pseudomonadota</taxon>
        <taxon>Gammaproteobacteria</taxon>
        <taxon>Oceanospirillales</taxon>
        <taxon>Alcanivoracaceae</taxon>
        <taxon>Alcanivorax</taxon>
    </lineage>
</organism>
<dbReference type="GO" id="GO:0015628">
    <property type="term" value="P:protein secretion by the type II secretion system"/>
    <property type="evidence" value="ECO:0007669"/>
    <property type="project" value="InterPro"/>
</dbReference>
<dbReference type="EMBL" id="QYYA01000002">
    <property type="protein sequence ID" value="RJG18663.1"/>
    <property type="molecule type" value="Genomic_DNA"/>
</dbReference>
<evidence type="ECO:0000256" key="2">
    <source>
        <dbReference type="ARBA" id="ARBA00011156"/>
    </source>
</evidence>
<dbReference type="NCBIfam" id="TIGR02532">
    <property type="entry name" value="IV_pilin_GFxxxE"/>
    <property type="match status" value="1"/>
</dbReference>
<evidence type="ECO:0000256" key="3">
    <source>
        <dbReference type="ARBA" id="ARBA00022481"/>
    </source>
</evidence>
<dbReference type="InterPro" id="IPR012902">
    <property type="entry name" value="N_methyl_site"/>
</dbReference>
<dbReference type="AlphaFoldDB" id="A0A418Y090"/>
<evidence type="ECO:0000313" key="6">
    <source>
        <dbReference type="Proteomes" id="UP000283734"/>
    </source>
</evidence>
<comment type="caution">
    <text evidence="5">The sequence shown here is derived from an EMBL/GenBank/DDBJ whole genome shotgun (WGS) entry which is preliminary data.</text>
</comment>
<protein>
    <submittedName>
        <fullName evidence="5">Prepilin-type cleavage/methylation domain-containing protein</fullName>
    </submittedName>
</protein>
<dbReference type="GO" id="GO:0009289">
    <property type="term" value="C:pilus"/>
    <property type="evidence" value="ECO:0007669"/>
    <property type="project" value="InterPro"/>
</dbReference>
<dbReference type="Pfam" id="PF07963">
    <property type="entry name" value="N_methyl"/>
    <property type="match status" value="1"/>
</dbReference>
<gene>
    <name evidence="5" type="ORF">D4A39_09405</name>
</gene>
<keyword evidence="4" id="KW-0812">Transmembrane</keyword>
<dbReference type="RefSeq" id="WP_022985544.1">
    <property type="nucleotide sequence ID" value="NZ_CAXGPP010000001.1"/>
</dbReference>
<keyword evidence="4" id="KW-0472">Membrane</keyword>
<comment type="subunit">
    <text evidence="2">The pili are polar flexible filaments of about 5.4 nanometers diameter and 2.5 micrometers average length; they consist of only a single polypeptide chain arranged in a helical configuration of five subunits per turn in the assembled pilus.</text>
</comment>
<accession>A0A418Y090</accession>
<dbReference type="GO" id="GO:0007155">
    <property type="term" value="P:cell adhesion"/>
    <property type="evidence" value="ECO:0007669"/>
    <property type="project" value="InterPro"/>
</dbReference>
<proteinExistence type="inferred from homology"/>
<reference evidence="5 6" key="1">
    <citation type="submission" date="2018-09" db="EMBL/GenBank/DDBJ databases">
        <title>Alcanivorax profundi sp. nov., isolated from 1000 m-depth seawater of the Mariana Trench.</title>
        <authorList>
            <person name="Liu J."/>
        </authorList>
    </citation>
    <scope>NUCLEOTIDE SEQUENCE [LARGE SCALE GENOMIC DNA]</scope>
    <source>
        <strain evidence="5 6">MTEO17</strain>
    </source>
</reference>
<name>A0A418Y090_9GAMM</name>
<evidence type="ECO:0000256" key="1">
    <source>
        <dbReference type="ARBA" id="ARBA00005233"/>
    </source>
</evidence>
<dbReference type="GO" id="GO:0015627">
    <property type="term" value="C:type II protein secretion system complex"/>
    <property type="evidence" value="ECO:0007669"/>
    <property type="project" value="InterPro"/>
</dbReference>
<sequence length="150" mass="15827">MKNQAQNGFTLIELMIVVAIIGILAAVAIPQYQNYVSKTQVTRVMAEVGALRTVVDTCIMEGKDDTRCDFGWMSSNLLGASFQGGGLVVTIDMDTNVALLTARFGGNAASAIAGETLVWEHDAAGTWTCTTTVERQFQPAGCGSEEGSAS</sequence>
<feature type="transmembrane region" description="Helical" evidence="4">
    <location>
        <begin position="12"/>
        <end position="32"/>
    </location>
</feature>
<keyword evidence="6" id="KW-1185">Reference proteome</keyword>
<dbReference type="InterPro" id="IPR001082">
    <property type="entry name" value="Pilin"/>
</dbReference>